<feature type="non-terminal residue" evidence="1">
    <location>
        <position position="108"/>
    </location>
</feature>
<organism evidence="1">
    <name type="scientific">marine metagenome</name>
    <dbReference type="NCBI Taxonomy" id="408172"/>
    <lineage>
        <taxon>unclassified sequences</taxon>
        <taxon>metagenomes</taxon>
        <taxon>ecological metagenomes</taxon>
    </lineage>
</organism>
<gene>
    <name evidence="1" type="ORF">METZ01_LOCUS85235</name>
</gene>
<dbReference type="InterPro" id="IPR038765">
    <property type="entry name" value="Papain-like_cys_pep_sf"/>
</dbReference>
<evidence type="ECO:0000313" key="1">
    <source>
        <dbReference type="EMBL" id="SVA32381.1"/>
    </source>
</evidence>
<sequence length="108" mass="12524">MGNLLSYVTSSNNRTYGWKRDLHDCRDHIHNFNDNFDSVIDLSPNGPKEIYDQGHLGSCTANAIAYAYEYDEYKQNESNKFTPSRLFIYYNEREIEGNINTDSGAEIR</sequence>
<evidence type="ECO:0008006" key="2">
    <source>
        <dbReference type="Google" id="ProtNLM"/>
    </source>
</evidence>
<dbReference type="AlphaFoldDB" id="A0A381UXC4"/>
<reference evidence="1" key="1">
    <citation type="submission" date="2018-05" db="EMBL/GenBank/DDBJ databases">
        <authorList>
            <person name="Lanie J.A."/>
            <person name="Ng W.-L."/>
            <person name="Kazmierczak K.M."/>
            <person name="Andrzejewski T.M."/>
            <person name="Davidsen T.M."/>
            <person name="Wayne K.J."/>
            <person name="Tettelin H."/>
            <person name="Glass J.I."/>
            <person name="Rusch D."/>
            <person name="Podicherti R."/>
            <person name="Tsui H.-C.T."/>
            <person name="Winkler M.E."/>
        </authorList>
    </citation>
    <scope>NUCLEOTIDE SEQUENCE</scope>
</reference>
<name>A0A381UXC4_9ZZZZ</name>
<dbReference type="EMBL" id="UINC01007270">
    <property type="protein sequence ID" value="SVA32381.1"/>
    <property type="molecule type" value="Genomic_DNA"/>
</dbReference>
<accession>A0A381UXC4</accession>
<protein>
    <recommendedName>
        <fullName evidence="2">Peptidase C1A papain C-terminal domain-containing protein</fullName>
    </recommendedName>
</protein>
<dbReference type="Gene3D" id="3.90.70.10">
    <property type="entry name" value="Cysteine proteinases"/>
    <property type="match status" value="1"/>
</dbReference>
<proteinExistence type="predicted"/>
<dbReference type="SUPFAM" id="SSF54001">
    <property type="entry name" value="Cysteine proteinases"/>
    <property type="match status" value="1"/>
</dbReference>